<dbReference type="PROSITE" id="PS01124">
    <property type="entry name" value="HTH_ARAC_FAMILY_2"/>
    <property type="match status" value="1"/>
</dbReference>
<evidence type="ECO:0000256" key="3">
    <source>
        <dbReference type="ARBA" id="ARBA00023163"/>
    </source>
</evidence>
<feature type="domain" description="HTH araC/xylS-type" evidence="4">
    <location>
        <begin position="232"/>
        <end position="330"/>
    </location>
</feature>
<evidence type="ECO:0000256" key="2">
    <source>
        <dbReference type="ARBA" id="ARBA00023125"/>
    </source>
</evidence>
<dbReference type="EMBL" id="AEQN01000022">
    <property type="protein sequence ID" value="EFV01277.1"/>
    <property type="molecule type" value="Genomic_DNA"/>
</dbReference>
<protein>
    <submittedName>
        <fullName evidence="5">Transcriptional regulator, AraC family</fullName>
    </submittedName>
</protein>
<dbReference type="InterPro" id="IPR053142">
    <property type="entry name" value="PchR_regulatory_protein"/>
</dbReference>
<sequence length="349" mass="40408">MIERKAMSDQRIDIRDEQTLLKTTGACQHAKSKAVTIPIPGDEDRDGWIQTYLLADGFYLMNIDIRSEQIPQIAASLAWDRALIINYCFRGRCEVPLTDGSYTYLSDGELSIDIGPVKTDFYYPYSEYEGLGLMIQMDADWDTDFRLLGEDFRAPTMLYDEVKDGNPPCAYQVDSPMVKMMRDLRTYMDRHEDRHIVAVKAAEWLMMLAKHQKHLIKIKKTVYTQSQVTIAKGTQKIIMADLSKRHTARELAQRFKVSETSLKTYFRHVYGCGYAAYQHNQRMKQAARLLVTTSQKVSEISTAVGYVSQAKFGKRFKDTYGVTPLEYRRNARLDRYRYIGDVPSDCWRR</sequence>
<dbReference type="SMART" id="SM00342">
    <property type="entry name" value="HTH_ARAC"/>
    <property type="match status" value="1"/>
</dbReference>
<dbReference type="Pfam" id="PF12833">
    <property type="entry name" value="HTH_18"/>
    <property type="match status" value="1"/>
</dbReference>
<organism evidence="5 6">
    <name type="scientific">Pseudoramibacter alactolyticus ATCC 23263</name>
    <dbReference type="NCBI Taxonomy" id="887929"/>
    <lineage>
        <taxon>Bacteria</taxon>
        <taxon>Bacillati</taxon>
        <taxon>Bacillota</taxon>
        <taxon>Clostridia</taxon>
        <taxon>Eubacteriales</taxon>
        <taxon>Eubacteriaceae</taxon>
        <taxon>Pseudoramibacter</taxon>
    </lineage>
</organism>
<evidence type="ECO:0000259" key="4">
    <source>
        <dbReference type="PROSITE" id="PS01124"/>
    </source>
</evidence>
<dbReference type="PANTHER" id="PTHR47893:SF1">
    <property type="entry name" value="REGULATORY PROTEIN PCHR"/>
    <property type="match status" value="1"/>
</dbReference>
<dbReference type="AlphaFoldDB" id="E6MHV3"/>
<dbReference type="Proteomes" id="UP000004754">
    <property type="component" value="Unassembled WGS sequence"/>
</dbReference>
<gene>
    <name evidence="5" type="ORF">HMP0721_1658</name>
</gene>
<dbReference type="STRING" id="887929.HMP0721_1658"/>
<dbReference type="Gene3D" id="1.10.10.60">
    <property type="entry name" value="Homeodomain-like"/>
    <property type="match status" value="1"/>
</dbReference>
<dbReference type="HOGENOM" id="CLU_052345_0_0_9"/>
<reference evidence="5 6" key="1">
    <citation type="submission" date="2010-12" db="EMBL/GenBank/DDBJ databases">
        <authorList>
            <person name="Muzny D."/>
            <person name="Qin X."/>
            <person name="Deng J."/>
            <person name="Jiang H."/>
            <person name="Liu Y."/>
            <person name="Qu J."/>
            <person name="Song X.-Z."/>
            <person name="Zhang L."/>
            <person name="Thornton R."/>
            <person name="Coyle M."/>
            <person name="Francisco L."/>
            <person name="Jackson L."/>
            <person name="Javaid M."/>
            <person name="Korchina V."/>
            <person name="Kovar C."/>
            <person name="Mata R."/>
            <person name="Mathew T."/>
            <person name="Ngo R."/>
            <person name="Nguyen L."/>
            <person name="Nguyen N."/>
            <person name="Okwuonu G."/>
            <person name="Ongeri F."/>
            <person name="Pham C."/>
            <person name="Simmons D."/>
            <person name="Wilczek-Boney K."/>
            <person name="Hale W."/>
            <person name="Jakkamsetti A."/>
            <person name="Pham P."/>
            <person name="Ruth R."/>
            <person name="San Lucas F."/>
            <person name="Warren J."/>
            <person name="Zhang J."/>
            <person name="Zhao Z."/>
            <person name="Zhou C."/>
            <person name="Zhu D."/>
            <person name="Lee S."/>
            <person name="Bess C."/>
            <person name="Blankenburg K."/>
            <person name="Forbes L."/>
            <person name="Fu Q."/>
            <person name="Gubbala S."/>
            <person name="Hirani K."/>
            <person name="Jayaseelan J.C."/>
            <person name="Lara F."/>
            <person name="Munidasa M."/>
            <person name="Palculict T."/>
            <person name="Patil S."/>
            <person name="Pu L.-L."/>
            <person name="Saada N."/>
            <person name="Tang L."/>
            <person name="Weissenberger G."/>
            <person name="Zhu Y."/>
            <person name="Hemphill L."/>
            <person name="Shang Y."/>
            <person name="Youmans B."/>
            <person name="Ayvaz T."/>
            <person name="Ross M."/>
            <person name="Santibanez J."/>
            <person name="Aqrawi P."/>
            <person name="Gross S."/>
            <person name="Joshi V."/>
            <person name="Fowler G."/>
            <person name="Nazareth L."/>
            <person name="Reid J."/>
            <person name="Worley K."/>
            <person name="Petrosino J."/>
            <person name="Highlander S."/>
            <person name="Gibbs R."/>
        </authorList>
    </citation>
    <scope>NUCLEOTIDE SEQUENCE [LARGE SCALE GENOMIC DNA]</scope>
    <source>
        <strain evidence="5 6">ATCC 23263</strain>
    </source>
</reference>
<dbReference type="SUPFAM" id="SSF46689">
    <property type="entry name" value="Homeodomain-like"/>
    <property type="match status" value="1"/>
</dbReference>
<dbReference type="eggNOG" id="COG2207">
    <property type="taxonomic scope" value="Bacteria"/>
</dbReference>
<name>E6MHV3_9FIRM</name>
<keyword evidence="2" id="KW-0238">DNA-binding</keyword>
<evidence type="ECO:0000313" key="5">
    <source>
        <dbReference type="EMBL" id="EFV01277.1"/>
    </source>
</evidence>
<dbReference type="OrthoDB" id="247151at2"/>
<dbReference type="InterPro" id="IPR018062">
    <property type="entry name" value="HTH_AraC-typ_CS"/>
</dbReference>
<dbReference type="PRINTS" id="PR00032">
    <property type="entry name" value="HTHARAC"/>
</dbReference>
<keyword evidence="6" id="KW-1185">Reference proteome</keyword>
<dbReference type="PANTHER" id="PTHR47893">
    <property type="entry name" value="REGULATORY PROTEIN PCHR"/>
    <property type="match status" value="1"/>
</dbReference>
<dbReference type="InterPro" id="IPR009057">
    <property type="entry name" value="Homeodomain-like_sf"/>
</dbReference>
<proteinExistence type="predicted"/>
<dbReference type="PROSITE" id="PS00041">
    <property type="entry name" value="HTH_ARAC_FAMILY_1"/>
    <property type="match status" value="1"/>
</dbReference>
<keyword evidence="1" id="KW-0805">Transcription regulation</keyword>
<dbReference type="GO" id="GO:0003700">
    <property type="term" value="F:DNA-binding transcription factor activity"/>
    <property type="evidence" value="ECO:0007669"/>
    <property type="project" value="InterPro"/>
</dbReference>
<keyword evidence="3" id="KW-0804">Transcription</keyword>
<accession>E6MHV3</accession>
<evidence type="ECO:0000313" key="6">
    <source>
        <dbReference type="Proteomes" id="UP000004754"/>
    </source>
</evidence>
<comment type="caution">
    <text evidence="5">The sequence shown here is derived from an EMBL/GenBank/DDBJ whole genome shotgun (WGS) entry which is preliminary data.</text>
</comment>
<evidence type="ECO:0000256" key="1">
    <source>
        <dbReference type="ARBA" id="ARBA00023015"/>
    </source>
</evidence>
<dbReference type="InterPro" id="IPR020449">
    <property type="entry name" value="Tscrpt_reg_AraC-type_HTH"/>
</dbReference>
<dbReference type="InterPro" id="IPR018060">
    <property type="entry name" value="HTH_AraC"/>
</dbReference>
<dbReference type="GO" id="GO:0043565">
    <property type="term" value="F:sequence-specific DNA binding"/>
    <property type="evidence" value="ECO:0007669"/>
    <property type="project" value="InterPro"/>
</dbReference>